<evidence type="ECO:0000313" key="1">
    <source>
        <dbReference type="EMBL" id="BDR52723.1"/>
    </source>
</evidence>
<name>A0ABM8B7A4_9BIFI</name>
<protein>
    <submittedName>
        <fullName evidence="1">Uncharacterized protein</fullName>
    </submittedName>
</protein>
<proteinExistence type="predicted"/>
<reference evidence="1 2" key="1">
    <citation type="journal article" date="2023" name="Microbiol. Spectr.">
        <title>Symbiosis of Carpenter Bees with Uncharacterized Lactic Acid Bacteria Showing NAD Auxotrophy.</title>
        <authorList>
            <person name="Kawasaki S."/>
            <person name="Ozawa K."/>
            <person name="Mori T."/>
            <person name="Yamamoto A."/>
            <person name="Ito M."/>
            <person name="Ohkuma M."/>
            <person name="Sakamoto M."/>
            <person name="Matsutani M."/>
        </authorList>
    </citation>
    <scope>NUCLEOTIDE SEQUENCE [LARGE SCALE GENOMIC DNA]</scope>
    <source>
        <strain evidence="1 2">Kim37-2</strain>
    </source>
</reference>
<evidence type="ECO:0000313" key="2">
    <source>
        <dbReference type="Proteomes" id="UP001321766"/>
    </source>
</evidence>
<organism evidence="1 2">
    <name type="scientific">Bombiscardovia nodaiensis</name>
    <dbReference type="NCBI Taxonomy" id="2932181"/>
    <lineage>
        <taxon>Bacteria</taxon>
        <taxon>Bacillati</taxon>
        <taxon>Actinomycetota</taxon>
        <taxon>Actinomycetes</taxon>
        <taxon>Bifidobacteriales</taxon>
        <taxon>Bifidobacteriaceae</taxon>
        <taxon>Bombiscardovia</taxon>
    </lineage>
</organism>
<sequence length="94" mass="10382">MDSNLIIDDDYVLRLGAECQRQGKAVEDLLNRYLRVMAMISSEAVPDGEIHRATVEFVNQAGRLSGKVGEASQLVSKICSSFIAQVDGDDQFLY</sequence>
<gene>
    <name evidence="1" type="ORF">KIM372_06300</name>
</gene>
<dbReference type="Proteomes" id="UP001321766">
    <property type="component" value="Chromosome"/>
</dbReference>
<accession>A0ABM8B7A4</accession>
<keyword evidence="2" id="KW-1185">Reference proteome</keyword>
<dbReference type="EMBL" id="AP026798">
    <property type="protein sequence ID" value="BDR52723.1"/>
    <property type="molecule type" value="Genomic_DNA"/>
</dbReference>